<gene>
    <name evidence="1" type="ORF">DILT_LOCUS457</name>
</gene>
<evidence type="ECO:0000313" key="2">
    <source>
        <dbReference type="Proteomes" id="UP000281553"/>
    </source>
</evidence>
<organism evidence="1 2">
    <name type="scientific">Dibothriocephalus latus</name>
    <name type="common">Fish tapeworm</name>
    <name type="synonym">Diphyllobothrium latum</name>
    <dbReference type="NCBI Taxonomy" id="60516"/>
    <lineage>
        <taxon>Eukaryota</taxon>
        <taxon>Metazoa</taxon>
        <taxon>Spiralia</taxon>
        <taxon>Lophotrochozoa</taxon>
        <taxon>Platyhelminthes</taxon>
        <taxon>Cestoda</taxon>
        <taxon>Eucestoda</taxon>
        <taxon>Diphyllobothriidea</taxon>
        <taxon>Diphyllobothriidae</taxon>
        <taxon>Dibothriocephalus</taxon>
    </lineage>
</organism>
<dbReference type="Proteomes" id="UP000281553">
    <property type="component" value="Unassembled WGS sequence"/>
</dbReference>
<sequence>MGSPLTPKSYKTDIVDMTVPDISPLATDEPDSNAPDPVTPTIITFQTQPVLSQTPSLKLQYASMDFAFNDIAVHSPSDFPRPHCESSVQCAHSIRAPIVVSL</sequence>
<accession>A0A3P6QRS4</accession>
<name>A0A3P6QRS4_DIBLA</name>
<dbReference type="EMBL" id="UYRU01001925">
    <property type="protein sequence ID" value="VDK32908.1"/>
    <property type="molecule type" value="Genomic_DNA"/>
</dbReference>
<protein>
    <submittedName>
        <fullName evidence="1">Uncharacterized protein</fullName>
    </submittedName>
</protein>
<dbReference type="AlphaFoldDB" id="A0A3P6QRS4"/>
<keyword evidence="2" id="KW-1185">Reference proteome</keyword>
<proteinExistence type="predicted"/>
<evidence type="ECO:0000313" key="1">
    <source>
        <dbReference type="EMBL" id="VDK32908.1"/>
    </source>
</evidence>
<reference evidence="1 2" key="1">
    <citation type="submission" date="2018-11" db="EMBL/GenBank/DDBJ databases">
        <authorList>
            <consortium name="Pathogen Informatics"/>
        </authorList>
    </citation>
    <scope>NUCLEOTIDE SEQUENCE [LARGE SCALE GENOMIC DNA]</scope>
</reference>